<name>A0A8S5UGU4_9CAUD</name>
<dbReference type="EMBL" id="BK016086">
    <property type="protein sequence ID" value="DAF93598.1"/>
    <property type="molecule type" value="Genomic_DNA"/>
</dbReference>
<organism evidence="1">
    <name type="scientific">Myoviridae sp. ctshb19</name>
    <dbReference type="NCBI Taxonomy" id="2825194"/>
    <lineage>
        <taxon>Viruses</taxon>
        <taxon>Duplodnaviria</taxon>
        <taxon>Heunggongvirae</taxon>
        <taxon>Uroviricota</taxon>
        <taxon>Caudoviricetes</taxon>
    </lineage>
</organism>
<protein>
    <submittedName>
        <fullName evidence="1">Uncharacterized protein</fullName>
    </submittedName>
</protein>
<evidence type="ECO:0000313" key="1">
    <source>
        <dbReference type="EMBL" id="DAF93598.1"/>
    </source>
</evidence>
<proteinExistence type="predicted"/>
<accession>A0A8S5UGU4</accession>
<reference evidence="1" key="1">
    <citation type="journal article" date="2021" name="Proc. Natl. Acad. Sci. U.S.A.">
        <title>A Catalog of Tens of Thousands of Viruses from Human Metagenomes Reveals Hidden Associations with Chronic Diseases.</title>
        <authorList>
            <person name="Tisza M.J."/>
            <person name="Buck C.B."/>
        </authorList>
    </citation>
    <scope>NUCLEOTIDE SEQUENCE</scope>
    <source>
        <strain evidence="1">Ctshb19</strain>
    </source>
</reference>
<sequence>MIYKTDPKWVASQNYSGCVQWAIYSHRQYLHTKRHGFTMAAAEYKTDRETFLRRARILRPKGLAP</sequence>